<dbReference type="EMBL" id="BAABLM010000001">
    <property type="protein sequence ID" value="GAA4664808.1"/>
    <property type="molecule type" value="Genomic_DNA"/>
</dbReference>
<dbReference type="Gene3D" id="1.10.510.10">
    <property type="entry name" value="Transferase(Phosphotransferase) domain 1"/>
    <property type="match status" value="1"/>
</dbReference>
<comment type="similarity">
    <text evidence="1">Belongs to the fructosamine kinase family.</text>
</comment>
<evidence type="ECO:0000313" key="4">
    <source>
        <dbReference type="Proteomes" id="UP001501295"/>
    </source>
</evidence>
<keyword evidence="1 3" id="KW-0418">Kinase</keyword>
<dbReference type="InterPro" id="IPR011009">
    <property type="entry name" value="Kinase-like_dom_sf"/>
</dbReference>
<accession>A0ABP8VID9</accession>
<evidence type="ECO:0000256" key="2">
    <source>
        <dbReference type="SAM" id="MobiDB-lite"/>
    </source>
</evidence>
<reference evidence="4" key="1">
    <citation type="journal article" date="2019" name="Int. J. Syst. Evol. Microbiol.">
        <title>The Global Catalogue of Microorganisms (GCM) 10K type strain sequencing project: providing services to taxonomists for standard genome sequencing and annotation.</title>
        <authorList>
            <consortium name="The Broad Institute Genomics Platform"/>
            <consortium name="The Broad Institute Genome Sequencing Center for Infectious Disease"/>
            <person name="Wu L."/>
            <person name="Ma J."/>
        </authorList>
    </citation>
    <scope>NUCLEOTIDE SEQUENCE [LARGE SCALE GENOMIC DNA]</scope>
    <source>
        <strain evidence="4">JCM 18956</strain>
    </source>
</reference>
<dbReference type="PANTHER" id="PTHR12149:SF8">
    <property type="entry name" value="PROTEIN-RIBULOSAMINE 3-KINASE"/>
    <property type="match status" value="1"/>
</dbReference>
<dbReference type="Proteomes" id="UP001501295">
    <property type="component" value="Unassembled WGS sequence"/>
</dbReference>
<dbReference type="PIRSF" id="PIRSF006221">
    <property type="entry name" value="Ketosamine-3-kinase"/>
    <property type="match status" value="1"/>
</dbReference>
<dbReference type="InterPro" id="IPR016477">
    <property type="entry name" value="Fructo-/Ketosamine-3-kinase"/>
</dbReference>
<evidence type="ECO:0000256" key="1">
    <source>
        <dbReference type="PIRNR" id="PIRNR006221"/>
    </source>
</evidence>
<name>A0ABP8VID9_9MICO</name>
<dbReference type="Gene3D" id="3.30.200.20">
    <property type="entry name" value="Phosphorylase Kinase, domain 1"/>
    <property type="match status" value="1"/>
</dbReference>
<keyword evidence="1" id="KW-0808">Transferase</keyword>
<dbReference type="PANTHER" id="PTHR12149">
    <property type="entry name" value="FRUCTOSAMINE 3 KINASE-RELATED PROTEIN"/>
    <property type="match status" value="1"/>
</dbReference>
<feature type="compositionally biased region" description="Basic and acidic residues" evidence="2">
    <location>
        <begin position="12"/>
        <end position="22"/>
    </location>
</feature>
<gene>
    <name evidence="3" type="ORF">GCM10025780_02320</name>
</gene>
<proteinExistence type="inferred from homology"/>
<comment type="caution">
    <text evidence="3">The sequence shown here is derived from an EMBL/GenBank/DDBJ whole genome shotgun (WGS) entry which is preliminary data.</text>
</comment>
<feature type="region of interest" description="Disordered" evidence="2">
    <location>
        <begin position="1"/>
        <end position="31"/>
    </location>
</feature>
<dbReference type="Pfam" id="PF03881">
    <property type="entry name" value="Fructosamin_kin"/>
    <property type="match status" value="1"/>
</dbReference>
<dbReference type="SUPFAM" id="SSF56112">
    <property type="entry name" value="Protein kinase-like (PK-like)"/>
    <property type="match status" value="1"/>
</dbReference>
<keyword evidence="4" id="KW-1185">Reference proteome</keyword>
<sequence length="278" mass="29404">MRGMRGIVSRRAPAETEGHDGPVSHVKTNPEAPDRFFEAEAAGLRWLADAEPTGGVRVVRVDAVAPGRIDLEAITETRPTVEAARAFGAALAATHAAGAEAFGAPPSGWNGPTYIGRRPQATRPRASWGAFYAEQRVRPFVDIAAVAGTVTDRERGILDSLCDEIAAGRFDDDARPARLHGDLWAGNVLFSPSGVVLIDPAAHGGHPETDLAMLALFGCPFLDDVLSAYDAAAPLREGWEARVPLHQLHPLAVHAAGHGRSYGVALARAAEATLRLPD</sequence>
<protein>
    <submittedName>
        <fullName evidence="3">Fructosamine kinase family protein</fullName>
    </submittedName>
</protein>
<evidence type="ECO:0000313" key="3">
    <source>
        <dbReference type="EMBL" id="GAA4664808.1"/>
    </source>
</evidence>
<dbReference type="GO" id="GO:0016301">
    <property type="term" value="F:kinase activity"/>
    <property type="evidence" value="ECO:0007669"/>
    <property type="project" value="UniProtKB-KW"/>
</dbReference>
<organism evidence="3 4">
    <name type="scientific">Frondihabitans cladoniiphilus</name>
    <dbReference type="NCBI Taxonomy" id="715785"/>
    <lineage>
        <taxon>Bacteria</taxon>
        <taxon>Bacillati</taxon>
        <taxon>Actinomycetota</taxon>
        <taxon>Actinomycetes</taxon>
        <taxon>Micrococcales</taxon>
        <taxon>Microbacteriaceae</taxon>
        <taxon>Frondihabitans</taxon>
    </lineage>
</organism>
<dbReference type="Gene3D" id="1.20.1270.240">
    <property type="match status" value="1"/>
</dbReference>